<organism evidence="5 6">
    <name type="scientific">Caproiciproducens galactitolivorans</name>
    <dbReference type="NCBI Taxonomy" id="642589"/>
    <lineage>
        <taxon>Bacteria</taxon>
        <taxon>Bacillati</taxon>
        <taxon>Bacillota</taxon>
        <taxon>Clostridia</taxon>
        <taxon>Eubacteriales</taxon>
        <taxon>Acutalibacteraceae</taxon>
        <taxon>Caproiciproducens</taxon>
    </lineage>
</organism>
<evidence type="ECO:0000256" key="3">
    <source>
        <dbReference type="SAM" id="Phobius"/>
    </source>
</evidence>
<dbReference type="EMBL" id="SRMQ01000007">
    <property type="protein sequence ID" value="TGJ76253.1"/>
    <property type="molecule type" value="Genomic_DNA"/>
</dbReference>
<evidence type="ECO:0000256" key="1">
    <source>
        <dbReference type="ARBA" id="ARBA00023125"/>
    </source>
</evidence>
<dbReference type="PROSITE" id="PS50977">
    <property type="entry name" value="HTH_TETR_2"/>
    <property type="match status" value="1"/>
</dbReference>
<keyword evidence="3" id="KW-0812">Transmembrane</keyword>
<gene>
    <name evidence="5" type="primary">fadR</name>
    <name evidence="5" type="ORF">CAGA_17170</name>
</gene>
<accession>A0A4Z0YBQ7</accession>
<dbReference type="InterPro" id="IPR050624">
    <property type="entry name" value="HTH-type_Tx_Regulator"/>
</dbReference>
<dbReference type="PRINTS" id="PR00455">
    <property type="entry name" value="HTHTETR"/>
</dbReference>
<dbReference type="OrthoDB" id="9812484at2"/>
<dbReference type="Proteomes" id="UP000297714">
    <property type="component" value="Unassembled WGS sequence"/>
</dbReference>
<dbReference type="InterPro" id="IPR001647">
    <property type="entry name" value="HTH_TetR"/>
</dbReference>
<proteinExistence type="predicted"/>
<dbReference type="PANTHER" id="PTHR43479">
    <property type="entry name" value="ACREF/ENVCD OPERON REPRESSOR-RELATED"/>
    <property type="match status" value="1"/>
</dbReference>
<dbReference type="SUPFAM" id="SSF46689">
    <property type="entry name" value="Homeodomain-like"/>
    <property type="match status" value="1"/>
</dbReference>
<keyword evidence="6" id="KW-1185">Reference proteome</keyword>
<evidence type="ECO:0000256" key="2">
    <source>
        <dbReference type="PROSITE-ProRule" id="PRU00335"/>
    </source>
</evidence>
<evidence type="ECO:0000313" key="6">
    <source>
        <dbReference type="Proteomes" id="UP000297714"/>
    </source>
</evidence>
<dbReference type="Gene3D" id="1.10.357.10">
    <property type="entry name" value="Tetracycline Repressor, domain 2"/>
    <property type="match status" value="1"/>
</dbReference>
<reference evidence="5 6" key="1">
    <citation type="submission" date="2019-04" db="EMBL/GenBank/DDBJ databases">
        <authorList>
            <person name="Poehlein A."/>
            <person name="Bengelsdorf F.R."/>
            <person name="Duerre P."/>
            <person name="Daniel R."/>
        </authorList>
    </citation>
    <scope>NUCLEOTIDE SEQUENCE [LARGE SCALE GENOMIC DNA]</scope>
    <source>
        <strain evidence="5 6">BS-1</strain>
    </source>
</reference>
<comment type="caution">
    <text evidence="5">The sequence shown here is derived from an EMBL/GenBank/DDBJ whole genome shotgun (WGS) entry which is preliminary data.</text>
</comment>
<feature type="domain" description="HTH tetR-type" evidence="4">
    <location>
        <begin position="11"/>
        <end position="71"/>
    </location>
</feature>
<dbReference type="InterPro" id="IPR009057">
    <property type="entry name" value="Homeodomain-like_sf"/>
</dbReference>
<feature type="transmembrane region" description="Helical" evidence="3">
    <location>
        <begin position="158"/>
        <end position="181"/>
    </location>
</feature>
<feature type="DNA-binding region" description="H-T-H motif" evidence="2">
    <location>
        <begin position="34"/>
        <end position="53"/>
    </location>
</feature>
<evidence type="ECO:0000313" key="5">
    <source>
        <dbReference type="EMBL" id="TGJ76253.1"/>
    </source>
</evidence>
<dbReference type="Pfam" id="PF00440">
    <property type="entry name" value="TetR_N"/>
    <property type="match status" value="1"/>
</dbReference>
<keyword evidence="3" id="KW-1133">Transmembrane helix</keyword>
<keyword evidence="3" id="KW-0472">Membrane</keyword>
<protein>
    <submittedName>
        <fullName evidence="5">Fatty acid metabolism regulator protein</fullName>
    </submittedName>
</protein>
<name>A0A4Z0YBQ7_9FIRM</name>
<dbReference type="RefSeq" id="WP_135659817.1">
    <property type="nucleotide sequence ID" value="NZ_JAJUFJ010000003.1"/>
</dbReference>
<dbReference type="AlphaFoldDB" id="A0A4Z0YBQ7"/>
<dbReference type="GO" id="GO:0003677">
    <property type="term" value="F:DNA binding"/>
    <property type="evidence" value="ECO:0007669"/>
    <property type="project" value="UniProtKB-UniRule"/>
</dbReference>
<evidence type="ECO:0000259" key="4">
    <source>
        <dbReference type="PROSITE" id="PS50977"/>
    </source>
</evidence>
<dbReference type="PANTHER" id="PTHR43479:SF11">
    <property type="entry name" value="ACREF_ENVCD OPERON REPRESSOR-RELATED"/>
    <property type="match status" value="1"/>
</dbReference>
<keyword evidence="1 2" id="KW-0238">DNA-binding</keyword>
<sequence>MKKTKVTENKRIKMTRLYDSAYELFTSNGVHNTVIDDIVKKAGVAKGTFYLYCKNKYDLVDKIILHKSSALFDSAMKAVAEKHKTDKMDFTESVIFFVDYLLNYFKKNKELLSLIYKNLSYGLYEKALTCEEMEEAKRVFIEHFITKGSNSEVAKQRLFIVVSMVGAVCYNSIVLEMPYPIDSIKHELYLSITELLSC</sequence>